<keyword evidence="2" id="KW-1185">Reference proteome</keyword>
<evidence type="ECO:0000313" key="1">
    <source>
        <dbReference type="EMBL" id="MEQ2220716.1"/>
    </source>
</evidence>
<organism evidence="1 2">
    <name type="scientific">Ilyodon furcidens</name>
    <name type="common">goldbreast splitfin</name>
    <dbReference type="NCBI Taxonomy" id="33524"/>
    <lineage>
        <taxon>Eukaryota</taxon>
        <taxon>Metazoa</taxon>
        <taxon>Chordata</taxon>
        <taxon>Craniata</taxon>
        <taxon>Vertebrata</taxon>
        <taxon>Euteleostomi</taxon>
        <taxon>Actinopterygii</taxon>
        <taxon>Neopterygii</taxon>
        <taxon>Teleostei</taxon>
        <taxon>Neoteleostei</taxon>
        <taxon>Acanthomorphata</taxon>
        <taxon>Ovalentaria</taxon>
        <taxon>Atherinomorphae</taxon>
        <taxon>Cyprinodontiformes</taxon>
        <taxon>Goodeidae</taxon>
        <taxon>Ilyodon</taxon>
    </lineage>
</organism>
<accession>A0ABV0SLN6</accession>
<dbReference type="EMBL" id="JAHRIQ010000552">
    <property type="protein sequence ID" value="MEQ2220716.1"/>
    <property type="molecule type" value="Genomic_DNA"/>
</dbReference>
<gene>
    <name evidence="1" type="ORF">ILYODFUR_008274</name>
</gene>
<name>A0ABV0SLN6_9TELE</name>
<reference evidence="1 2" key="1">
    <citation type="submission" date="2021-06" db="EMBL/GenBank/DDBJ databases">
        <authorList>
            <person name="Palmer J.M."/>
        </authorList>
    </citation>
    <scope>NUCLEOTIDE SEQUENCE [LARGE SCALE GENOMIC DNA]</scope>
    <source>
        <strain evidence="2">if_2019</strain>
        <tissue evidence="1">Muscle</tissue>
    </source>
</reference>
<dbReference type="Proteomes" id="UP001482620">
    <property type="component" value="Unassembled WGS sequence"/>
</dbReference>
<comment type="caution">
    <text evidence="1">The sequence shown here is derived from an EMBL/GenBank/DDBJ whole genome shotgun (WGS) entry which is preliminary data.</text>
</comment>
<sequence>MMFLSKAAKSLSSGTGAKKFLLGKAPVSTECLDSPLRNASLENMQEHDIMDRGRRGPGQELLRCMER</sequence>
<evidence type="ECO:0000313" key="2">
    <source>
        <dbReference type="Proteomes" id="UP001482620"/>
    </source>
</evidence>
<proteinExistence type="predicted"/>
<protein>
    <submittedName>
        <fullName evidence="1">Uncharacterized protein</fullName>
    </submittedName>
</protein>